<dbReference type="FunFam" id="3.40.50.300:FF:000285">
    <property type="entry name" value="Sporulation initiation inhibitor Soj"/>
    <property type="match status" value="1"/>
</dbReference>
<dbReference type="RefSeq" id="WP_019034150.1">
    <property type="nucleotide sequence ID" value="NZ_UGSZ01000001.1"/>
</dbReference>
<dbReference type="AlphaFoldDB" id="A0A379C754"/>
<comment type="subunit">
    <text evidence="3">Dimerizes in the presence of ATP but not ADP; ATP-binding is required for double-stranded (ds)DNA-binding. Interacts with DnaA.</text>
</comment>
<dbReference type="EMBL" id="UGSZ01000001">
    <property type="protein sequence ID" value="SUB57959.1"/>
    <property type="molecule type" value="Genomic_DNA"/>
</dbReference>
<dbReference type="SUPFAM" id="SSF52540">
    <property type="entry name" value="P-loop containing nucleoside triphosphate hydrolases"/>
    <property type="match status" value="1"/>
</dbReference>
<evidence type="ECO:0000313" key="7">
    <source>
        <dbReference type="Proteomes" id="UP000255517"/>
    </source>
</evidence>
<sequence length="249" mass="27692">MASVFTVFNQKGGVGKTTTVVNLSHALAKIGKKVLIVDMDPQGNSTSGLGFYDFDLMIYDFLMENNGKALYKTNYENVHIIPANREFSGVEIELAKGGDWQFKLKNAIEPVINDYDYVLIDSPPSLGILSMMSLIASNYIIIPVQCEYYALEGVSQLMDTINLVKDNFNPNLEIGGVLMCMFDSRTNLSLQVVEEVKNFFKGKVYKTIIPRNVRLAEAPSFGMTILQYDPLSKGAKAYLNLAKEIEGEV</sequence>
<dbReference type="Pfam" id="PF13614">
    <property type="entry name" value="AAA_31"/>
    <property type="match status" value="1"/>
</dbReference>
<organism evidence="6 7">
    <name type="scientific">Peptoniphilus lacrimalis</name>
    <dbReference type="NCBI Taxonomy" id="33031"/>
    <lineage>
        <taxon>Bacteria</taxon>
        <taxon>Bacillati</taxon>
        <taxon>Bacillota</taxon>
        <taxon>Tissierellia</taxon>
        <taxon>Tissierellales</taxon>
        <taxon>Peptoniphilaceae</taxon>
        <taxon>Peptoniphilus</taxon>
    </lineage>
</organism>
<comment type="catalytic activity">
    <reaction evidence="2">
        <text>ATP + H2O = ADP + phosphate + H(+)</text>
        <dbReference type="Rhea" id="RHEA:13065"/>
        <dbReference type="ChEBI" id="CHEBI:15377"/>
        <dbReference type="ChEBI" id="CHEBI:15378"/>
        <dbReference type="ChEBI" id="CHEBI:30616"/>
        <dbReference type="ChEBI" id="CHEBI:43474"/>
        <dbReference type="ChEBI" id="CHEBI:456216"/>
    </reaction>
</comment>
<protein>
    <recommendedName>
        <fullName evidence="4">Sporulation initiation inhibitor protein Soj</fullName>
    </recommendedName>
</protein>
<evidence type="ECO:0000256" key="3">
    <source>
        <dbReference type="ARBA" id="ARBA00062323"/>
    </source>
</evidence>
<proteinExistence type="inferred from homology"/>
<dbReference type="PANTHER" id="PTHR13696">
    <property type="entry name" value="P-LOOP CONTAINING NUCLEOSIDE TRIPHOSPHATE HYDROLASE"/>
    <property type="match status" value="1"/>
</dbReference>
<evidence type="ECO:0000313" key="6">
    <source>
        <dbReference type="EMBL" id="SUB57959.1"/>
    </source>
</evidence>
<name>A0A379C754_9FIRM</name>
<gene>
    <name evidence="6" type="primary">soj</name>
    <name evidence="6" type="ORF">NCTC13149_01822</name>
</gene>
<dbReference type="Gene3D" id="3.40.50.300">
    <property type="entry name" value="P-loop containing nucleotide triphosphate hydrolases"/>
    <property type="match status" value="1"/>
</dbReference>
<comment type="similarity">
    <text evidence="1">Belongs to the ParA family.</text>
</comment>
<dbReference type="STRING" id="1122949.GCA_000378725_00064"/>
<dbReference type="CDD" id="cd02042">
    <property type="entry name" value="ParAB_family"/>
    <property type="match status" value="1"/>
</dbReference>
<accession>A0A379C754</accession>
<dbReference type="InterPro" id="IPR025669">
    <property type="entry name" value="AAA_dom"/>
</dbReference>
<dbReference type="OrthoDB" id="9815116at2"/>
<reference evidence="6 7" key="1">
    <citation type="submission" date="2018-06" db="EMBL/GenBank/DDBJ databases">
        <authorList>
            <consortium name="Pathogen Informatics"/>
            <person name="Doyle S."/>
        </authorList>
    </citation>
    <scope>NUCLEOTIDE SEQUENCE [LARGE SCALE GENOMIC DNA]</scope>
    <source>
        <strain evidence="6 7">NCTC13149</strain>
    </source>
</reference>
<dbReference type="Proteomes" id="UP000255517">
    <property type="component" value="Unassembled WGS sequence"/>
</dbReference>
<evidence type="ECO:0000256" key="2">
    <source>
        <dbReference type="ARBA" id="ARBA00049360"/>
    </source>
</evidence>
<dbReference type="InterPro" id="IPR050678">
    <property type="entry name" value="DNA_Partitioning_ATPase"/>
</dbReference>
<dbReference type="PRINTS" id="PR00091">
    <property type="entry name" value="NITROGNASEII"/>
</dbReference>
<evidence type="ECO:0000256" key="1">
    <source>
        <dbReference type="ARBA" id="ARBA00006976"/>
    </source>
</evidence>
<dbReference type="PANTHER" id="PTHR13696:SF52">
    <property type="entry name" value="PARA FAMILY PROTEIN CT_582"/>
    <property type="match status" value="1"/>
</dbReference>
<evidence type="ECO:0000259" key="5">
    <source>
        <dbReference type="Pfam" id="PF13614"/>
    </source>
</evidence>
<evidence type="ECO:0000256" key="4">
    <source>
        <dbReference type="ARBA" id="ARBA00071824"/>
    </source>
</evidence>
<feature type="domain" description="AAA" evidence="5">
    <location>
        <begin position="4"/>
        <end position="174"/>
    </location>
</feature>
<dbReference type="InterPro" id="IPR027417">
    <property type="entry name" value="P-loop_NTPase"/>
</dbReference>